<reference evidence="1 2" key="1">
    <citation type="journal article" date="2005" name="PLoS Biol.">
        <title>The genomes of Oryza sativa: a history of duplications.</title>
        <authorList>
            <person name="Yu J."/>
            <person name="Wang J."/>
            <person name="Lin W."/>
            <person name="Li S."/>
            <person name="Li H."/>
            <person name="Zhou J."/>
            <person name="Ni P."/>
            <person name="Dong W."/>
            <person name="Hu S."/>
            <person name="Zeng C."/>
            <person name="Zhang J."/>
            <person name="Zhang Y."/>
            <person name="Li R."/>
            <person name="Xu Z."/>
            <person name="Li S."/>
            <person name="Li X."/>
            <person name="Zheng H."/>
            <person name="Cong L."/>
            <person name="Lin L."/>
            <person name="Yin J."/>
            <person name="Geng J."/>
            <person name="Li G."/>
            <person name="Shi J."/>
            <person name="Liu J."/>
            <person name="Lv H."/>
            <person name="Li J."/>
            <person name="Wang J."/>
            <person name="Deng Y."/>
            <person name="Ran L."/>
            <person name="Shi X."/>
            <person name="Wang X."/>
            <person name="Wu Q."/>
            <person name="Li C."/>
            <person name="Ren X."/>
            <person name="Wang J."/>
            <person name="Wang X."/>
            <person name="Li D."/>
            <person name="Liu D."/>
            <person name="Zhang X."/>
            <person name="Ji Z."/>
            <person name="Zhao W."/>
            <person name="Sun Y."/>
            <person name="Zhang Z."/>
            <person name="Bao J."/>
            <person name="Han Y."/>
            <person name="Dong L."/>
            <person name="Ji J."/>
            <person name="Chen P."/>
            <person name="Wu S."/>
            <person name="Liu J."/>
            <person name="Xiao Y."/>
            <person name="Bu D."/>
            <person name="Tan J."/>
            <person name="Yang L."/>
            <person name="Ye C."/>
            <person name="Zhang J."/>
            <person name="Xu J."/>
            <person name="Zhou Y."/>
            <person name="Yu Y."/>
            <person name="Zhang B."/>
            <person name="Zhuang S."/>
            <person name="Wei H."/>
            <person name="Liu B."/>
            <person name="Lei M."/>
            <person name="Yu H."/>
            <person name="Li Y."/>
            <person name="Xu H."/>
            <person name="Wei S."/>
            <person name="He X."/>
            <person name="Fang L."/>
            <person name="Zhang Z."/>
            <person name="Zhang Y."/>
            <person name="Huang X."/>
            <person name="Su Z."/>
            <person name="Tong W."/>
            <person name="Li J."/>
            <person name="Tong Z."/>
            <person name="Li S."/>
            <person name="Ye J."/>
            <person name="Wang L."/>
            <person name="Fang L."/>
            <person name="Lei T."/>
            <person name="Chen C."/>
            <person name="Chen H."/>
            <person name="Xu Z."/>
            <person name="Li H."/>
            <person name="Huang H."/>
            <person name="Zhang F."/>
            <person name="Xu H."/>
            <person name="Li N."/>
            <person name="Zhao C."/>
            <person name="Li S."/>
            <person name="Dong L."/>
            <person name="Huang Y."/>
            <person name="Li L."/>
            <person name="Xi Y."/>
            <person name="Qi Q."/>
            <person name="Li W."/>
            <person name="Zhang B."/>
            <person name="Hu W."/>
            <person name="Zhang Y."/>
            <person name="Tian X."/>
            <person name="Jiao Y."/>
            <person name="Liang X."/>
            <person name="Jin J."/>
            <person name="Gao L."/>
            <person name="Zheng W."/>
            <person name="Hao B."/>
            <person name="Liu S."/>
            <person name="Wang W."/>
            <person name="Yuan L."/>
            <person name="Cao M."/>
            <person name="McDermott J."/>
            <person name="Samudrala R."/>
            <person name="Wang J."/>
            <person name="Wong G.K."/>
            <person name="Yang H."/>
        </authorList>
    </citation>
    <scope>NUCLEOTIDE SEQUENCE [LARGE SCALE GENOMIC DNA]</scope>
    <source>
        <strain evidence="2">cv. 93-11</strain>
    </source>
</reference>
<organism evidence="1 2">
    <name type="scientific">Oryza sativa subsp. indica</name>
    <name type="common">Rice</name>
    <dbReference type="NCBI Taxonomy" id="39946"/>
    <lineage>
        <taxon>Eukaryota</taxon>
        <taxon>Viridiplantae</taxon>
        <taxon>Streptophyta</taxon>
        <taxon>Embryophyta</taxon>
        <taxon>Tracheophyta</taxon>
        <taxon>Spermatophyta</taxon>
        <taxon>Magnoliopsida</taxon>
        <taxon>Liliopsida</taxon>
        <taxon>Poales</taxon>
        <taxon>Poaceae</taxon>
        <taxon>BOP clade</taxon>
        <taxon>Oryzoideae</taxon>
        <taxon>Oryzeae</taxon>
        <taxon>Oryzinae</taxon>
        <taxon>Oryza</taxon>
        <taxon>Oryza sativa</taxon>
    </lineage>
</organism>
<dbReference type="HOGENOM" id="CLU_1477439_0_0_1"/>
<accession>B8AM70</accession>
<dbReference type="Proteomes" id="UP000007015">
    <property type="component" value="Chromosome 3"/>
</dbReference>
<evidence type="ECO:0000313" key="1">
    <source>
        <dbReference type="EMBL" id="EEC75722.1"/>
    </source>
</evidence>
<evidence type="ECO:0000313" key="2">
    <source>
        <dbReference type="Proteomes" id="UP000007015"/>
    </source>
</evidence>
<dbReference type="AlphaFoldDB" id="B8AM70"/>
<name>B8AM70_ORYSI</name>
<keyword evidence="2" id="KW-1185">Reference proteome</keyword>
<sequence length="183" mass="20338">MDDDDRKEKMQKLMPLPMRIGQQSLFGKEETAPKPHEPNKVVYCTAYAGGDLVPPFSEFYLQGWCEGARSSSAFYPGVTVHAKHRRQGKIGDAQAGDDYGAPRGILACAARSGAYQIMACSGAGAGMSAAPRRFRRCRPWRAAQPRRERDGRWLAINLCHRKQNHSHGKPIESWQRDGLALPS</sequence>
<dbReference type="Gramene" id="BGIOSGA010261-TA">
    <property type="protein sequence ID" value="BGIOSGA010261-PA"/>
    <property type="gene ID" value="BGIOSGA010261"/>
</dbReference>
<proteinExistence type="predicted"/>
<dbReference type="EMBL" id="CM000128">
    <property type="protein sequence ID" value="EEC75722.1"/>
    <property type="molecule type" value="Genomic_DNA"/>
</dbReference>
<protein>
    <submittedName>
        <fullName evidence="1">Uncharacterized protein</fullName>
    </submittedName>
</protein>
<gene>
    <name evidence="1" type="ORF">OsI_12580</name>
</gene>